<evidence type="ECO:0000313" key="2">
    <source>
        <dbReference type="Proteomes" id="UP000182409"/>
    </source>
</evidence>
<gene>
    <name evidence="1" type="ORF">SAMN05443244_0029</name>
</gene>
<sequence>MRQIFGCVMQQVLHRLTTYQVLLHDIFSVLRLGEAVPDIVGIHDADSSMFALVHAAGFQHTDPALQTGILYQILQFILQFLCALVPARGPGCVGVALIHADQNLPLGNTHGFNATRRSG</sequence>
<dbReference type="AlphaFoldDB" id="A0A1H4ISB9"/>
<name>A0A1H4ISB9_9BACT</name>
<reference evidence="1 2" key="1">
    <citation type="submission" date="2016-10" db="EMBL/GenBank/DDBJ databases">
        <authorList>
            <person name="de Groot N.N."/>
        </authorList>
    </citation>
    <scope>NUCLEOTIDE SEQUENCE [LARGE SCALE GENOMIC DNA]</scope>
    <source>
        <strain evidence="1 2">AB35.6</strain>
    </source>
</reference>
<organism evidence="1 2">
    <name type="scientific">Terriglobus roseus</name>
    <dbReference type="NCBI Taxonomy" id="392734"/>
    <lineage>
        <taxon>Bacteria</taxon>
        <taxon>Pseudomonadati</taxon>
        <taxon>Acidobacteriota</taxon>
        <taxon>Terriglobia</taxon>
        <taxon>Terriglobales</taxon>
        <taxon>Acidobacteriaceae</taxon>
        <taxon>Terriglobus</taxon>
    </lineage>
</organism>
<protein>
    <submittedName>
        <fullName evidence="1">Uncharacterized protein</fullName>
    </submittedName>
</protein>
<accession>A0A1H4ISB9</accession>
<proteinExistence type="predicted"/>
<dbReference type="Proteomes" id="UP000182409">
    <property type="component" value="Unassembled WGS sequence"/>
</dbReference>
<evidence type="ECO:0000313" key="1">
    <source>
        <dbReference type="EMBL" id="SEB37021.1"/>
    </source>
</evidence>
<dbReference type="EMBL" id="FNSD01000001">
    <property type="protein sequence ID" value="SEB37021.1"/>
    <property type="molecule type" value="Genomic_DNA"/>
</dbReference>